<dbReference type="OrthoDB" id="10425833at2759"/>
<name>R9PDV6_PSEHS</name>
<protein>
    <submittedName>
        <fullName evidence="2">Uncharacterized protein</fullName>
    </submittedName>
</protein>
<evidence type="ECO:0000313" key="2">
    <source>
        <dbReference type="EMBL" id="GAC96270.1"/>
    </source>
</evidence>
<accession>R9PDV6</accession>
<proteinExistence type="predicted"/>
<dbReference type="RefSeq" id="XP_012189857.1">
    <property type="nucleotide sequence ID" value="XM_012334467.1"/>
</dbReference>
<dbReference type="EMBL" id="DF238801">
    <property type="protein sequence ID" value="GAC96270.1"/>
    <property type="molecule type" value="Genomic_DNA"/>
</dbReference>
<dbReference type="AlphaFoldDB" id="R9PDV6"/>
<evidence type="ECO:0000256" key="1">
    <source>
        <dbReference type="SAM" id="MobiDB-lite"/>
    </source>
</evidence>
<sequence length="100" mass="10939">MTESGVNVECIRSSPLHSTLADSDNTTTYIVINDLLAAVSICSTWNSCGQRCFVSNRTVLGNHHVSPDSHHRSQHRDDVKPGTSNNGNNVRSSRLSFAQQ</sequence>
<dbReference type="Proteomes" id="UP000014071">
    <property type="component" value="Unassembled WGS sequence"/>
</dbReference>
<dbReference type="GeneID" id="24109136"/>
<gene>
    <name evidence="2" type="ORF">PHSY_003850</name>
</gene>
<organism evidence="2 3">
    <name type="scientific">Pseudozyma hubeiensis (strain SY62)</name>
    <name type="common">Yeast</name>
    <dbReference type="NCBI Taxonomy" id="1305764"/>
    <lineage>
        <taxon>Eukaryota</taxon>
        <taxon>Fungi</taxon>
        <taxon>Dikarya</taxon>
        <taxon>Basidiomycota</taxon>
        <taxon>Ustilaginomycotina</taxon>
        <taxon>Ustilaginomycetes</taxon>
        <taxon>Ustilaginales</taxon>
        <taxon>Ustilaginaceae</taxon>
        <taxon>Pseudozyma</taxon>
    </lineage>
</organism>
<evidence type="ECO:0000313" key="3">
    <source>
        <dbReference type="Proteomes" id="UP000014071"/>
    </source>
</evidence>
<reference evidence="3" key="1">
    <citation type="journal article" date="2013" name="Genome Announc.">
        <title>Draft genome sequence of the basidiomycetous yeast-like fungus Pseudozyma hubeiensis SY62, which produces an abundant amount of the biosurfactant mannosylerythritol lipids.</title>
        <authorList>
            <person name="Konishi M."/>
            <person name="Hatada Y."/>
            <person name="Horiuchi J."/>
        </authorList>
    </citation>
    <scope>NUCLEOTIDE SEQUENCE [LARGE SCALE GENOMIC DNA]</scope>
    <source>
        <strain evidence="3">SY62</strain>
    </source>
</reference>
<dbReference type="HOGENOM" id="CLU_2307263_0_0_1"/>
<feature type="compositionally biased region" description="Basic and acidic residues" evidence="1">
    <location>
        <begin position="65"/>
        <end position="80"/>
    </location>
</feature>
<keyword evidence="3" id="KW-1185">Reference proteome</keyword>
<feature type="region of interest" description="Disordered" evidence="1">
    <location>
        <begin position="63"/>
        <end position="100"/>
    </location>
</feature>
<feature type="compositionally biased region" description="Polar residues" evidence="1">
    <location>
        <begin position="82"/>
        <end position="100"/>
    </location>
</feature>